<protein>
    <recommendedName>
        <fullName evidence="4">DUF998 domain-containing protein</fullName>
    </recommendedName>
</protein>
<reference evidence="2 3" key="1">
    <citation type="submission" date="2016-04" db="EMBL/GenBank/DDBJ databases">
        <title>Complete genome sequence and analysis of deep-sea sediment isolate, Amycolatopsis sp. WP1.</title>
        <authorList>
            <person name="Wang H."/>
            <person name="Chen S."/>
            <person name="Wu Q."/>
        </authorList>
    </citation>
    <scope>NUCLEOTIDE SEQUENCE [LARGE SCALE GENOMIC DNA]</scope>
    <source>
        <strain evidence="2 3">WP1</strain>
    </source>
</reference>
<feature type="transmembrane region" description="Helical" evidence="1">
    <location>
        <begin position="179"/>
        <end position="199"/>
    </location>
</feature>
<dbReference type="Pfam" id="PF06197">
    <property type="entry name" value="DUF998"/>
    <property type="match status" value="1"/>
</dbReference>
<dbReference type="KEGG" id="aab:A4R43_36240"/>
<feature type="transmembrane region" description="Helical" evidence="1">
    <location>
        <begin position="154"/>
        <end position="173"/>
    </location>
</feature>
<feature type="transmembrane region" description="Helical" evidence="1">
    <location>
        <begin position="124"/>
        <end position="147"/>
    </location>
</feature>
<dbReference type="EMBL" id="CP015163">
    <property type="protein sequence ID" value="AXB47227.1"/>
    <property type="molecule type" value="Genomic_DNA"/>
</dbReference>
<evidence type="ECO:0000256" key="1">
    <source>
        <dbReference type="SAM" id="Phobius"/>
    </source>
</evidence>
<keyword evidence="1" id="KW-0812">Transmembrane</keyword>
<keyword evidence="1" id="KW-0472">Membrane</keyword>
<evidence type="ECO:0000313" key="2">
    <source>
        <dbReference type="EMBL" id="AXB47227.1"/>
    </source>
</evidence>
<dbReference type="OrthoDB" id="3406108at2"/>
<feature type="transmembrane region" description="Helical" evidence="1">
    <location>
        <begin position="55"/>
        <end position="74"/>
    </location>
</feature>
<organism evidence="2 3">
    <name type="scientific">Amycolatopsis albispora</name>
    <dbReference type="NCBI Taxonomy" id="1804986"/>
    <lineage>
        <taxon>Bacteria</taxon>
        <taxon>Bacillati</taxon>
        <taxon>Actinomycetota</taxon>
        <taxon>Actinomycetes</taxon>
        <taxon>Pseudonocardiales</taxon>
        <taxon>Pseudonocardiaceae</taxon>
        <taxon>Amycolatopsis</taxon>
    </lineage>
</organism>
<proteinExistence type="predicted"/>
<dbReference type="Proteomes" id="UP000250434">
    <property type="component" value="Chromosome"/>
</dbReference>
<keyword evidence="1" id="KW-1133">Transmembrane helix</keyword>
<feature type="transmembrane region" description="Helical" evidence="1">
    <location>
        <begin position="12"/>
        <end position="35"/>
    </location>
</feature>
<feature type="transmembrane region" description="Helical" evidence="1">
    <location>
        <begin position="86"/>
        <end position="104"/>
    </location>
</feature>
<dbReference type="RefSeq" id="WP_113696283.1">
    <property type="nucleotide sequence ID" value="NZ_CP015163.1"/>
</dbReference>
<dbReference type="AlphaFoldDB" id="A0A344LGQ3"/>
<gene>
    <name evidence="2" type="ORF">A4R43_36240</name>
</gene>
<sequence>MSGFRLVRLVAMTLLVLAVAAYSAWLLELVVPTGLSVMRSPVDEFGARDRPHGELFRTAEVIAGAAFVAAVPPLNRLAPTHWVSRLSVATVGAFGVVLIAHALLPLDCASSVNQLCQADSPQHLAHRVLTEVLTGIYLVGAASLVGWWPPRWRAVAGVVLVVVAAGEVGAHLLEPVAGLATRVQAIAMAVLLLAGAAYLGDADRLRRVT</sequence>
<dbReference type="InterPro" id="IPR009339">
    <property type="entry name" value="DUF998"/>
</dbReference>
<evidence type="ECO:0008006" key="4">
    <source>
        <dbReference type="Google" id="ProtNLM"/>
    </source>
</evidence>
<accession>A0A344LGQ3</accession>
<evidence type="ECO:0000313" key="3">
    <source>
        <dbReference type="Proteomes" id="UP000250434"/>
    </source>
</evidence>
<name>A0A344LGQ3_9PSEU</name>
<keyword evidence="3" id="KW-1185">Reference proteome</keyword>